<evidence type="ECO:0000256" key="2">
    <source>
        <dbReference type="ARBA" id="ARBA00022840"/>
    </source>
</evidence>
<evidence type="ECO:0000259" key="3">
    <source>
        <dbReference type="PROSITE" id="PS50893"/>
    </source>
</evidence>
<protein>
    <submittedName>
        <fullName evidence="4">ABC transporter ATP-binding protein</fullName>
    </submittedName>
</protein>
<reference evidence="4" key="1">
    <citation type="journal article" date="2014" name="Int. J. Syst. Evol. Microbiol.">
        <title>Complete genome sequence of Corynebacterium casei LMG S-19264T (=DSM 44701T), isolated from a smear-ripened cheese.</title>
        <authorList>
            <consortium name="US DOE Joint Genome Institute (JGI-PGF)"/>
            <person name="Walter F."/>
            <person name="Albersmeier A."/>
            <person name="Kalinowski J."/>
            <person name="Ruckert C."/>
        </authorList>
    </citation>
    <scope>NUCLEOTIDE SEQUENCE</scope>
    <source>
        <strain evidence="4">CGMCC 1.15178</strain>
    </source>
</reference>
<proteinExistence type="predicted"/>
<keyword evidence="2 4" id="KW-0067">ATP-binding</keyword>
<dbReference type="GO" id="GO:0005524">
    <property type="term" value="F:ATP binding"/>
    <property type="evidence" value="ECO:0007669"/>
    <property type="project" value="UniProtKB-KW"/>
</dbReference>
<keyword evidence="5" id="KW-1185">Reference proteome</keyword>
<dbReference type="SMART" id="SM00382">
    <property type="entry name" value="AAA"/>
    <property type="match status" value="1"/>
</dbReference>
<evidence type="ECO:0000313" key="5">
    <source>
        <dbReference type="Proteomes" id="UP000612456"/>
    </source>
</evidence>
<dbReference type="PROSITE" id="PS50893">
    <property type="entry name" value="ABC_TRANSPORTER_2"/>
    <property type="match status" value="1"/>
</dbReference>
<dbReference type="Proteomes" id="UP000612456">
    <property type="component" value="Unassembled WGS sequence"/>
</dbReference>
<evidence type="ECO:0000256" key="1">
    <source>
        <dbReference type="ARBA" id="ARBA00022741"/>
    </source>
</evidence>
<feature type="domain" description="ABC transporter" evidence="3">
    <location>
        <begin position="2"/>
        <end position="203"/>
    </location>
</feature>
<dbReference type="SUPFAM" id="SSF52540">
    <property type="entry name" value="P-loop containing nucleoside triphosphate hydrolases"/>
    <property type="match status" value="1"/>
</dbReference>
<sequence length="205" mass="23445">MIQLENVSKSFDGKMILTDFSVSISNNEFVTVMGKSGSGKTTLLNLMGLLDVPDKGNIKIMNVLNPRTKDIEKLRRYHFGYIFQNYVLIENKTVQENLLLSAKFRPNMSRNELINALSRVKLDESFLEKKVYQLSGGEQQRLAVARIIIKPCDIIFADEPTGNLDEHNKRMILSLFQELREEGKTIICVTHDREIAEHSSRTINL</sequence>
<dbReference type="PANTHER" id="PTHR42798:SF2">
    <property type="entry name" value="ABC TRANSPORTER ATP-BINDING PROTEIN MG467-RELATED"/>
    <property type="match status" value="1"/>
</dbReference>
<dbReference type="GO" id="GO:0016887">
    <property type="term" value="F:ATP hydrolysis activity"/>
    <property type="evidence" value="ECO:0007669"/>
    <property type="project" value="InterPro"/>
</dbReference>
<name>A0A916ZAQ5_9BACL</name>
<evidence type="ECO:0000313" key="4">
    <source>
        <dbReference type="EMBL" id="GGD84546.1"/>
    </source>
</evidence>
<dbReference type="PROSITE" id="PS00211">
    <property type="entry name" value="ABC_TRANSPORTER_1"/>
    <property type="match status" value="1"/>
</dbReference>
<dbReference type="EMBL" id="BMHP01000003">
    <property type="protein sequence ID" value="GGD84546.1"/>
    <property type="molecule type" value="Genomic_DNA"/>
</dbReference>
<accession>A0A916ZAQ5</accession>
<dbReference type="Pfam" id="PF00005">
    <property type="entry name" value="ABC_tran"/>
    <property type="match status" value="1"/>
</dbReference>
<keyword evidence="1" id="KW-0547">Nucleotide-binding</keyword>
<reference evidence="4" key="2">
    <citation type="submission" date="2020-09" db="EMBL/GenBank/DDBJ databases">
        <authorList>
            <person name="Sun Q."/>
            <person name="Zhou Y."/>
        </authorList>
    </citation>
    <scope>NUCLEOTIDE SEQUENCE</scope>
    <source>
        <strain evidence="4">CGMCC 1.15178</strain>
    </source>
</reference>
<comment type="caution">
    <text evidence="4">The sequence shown here is derived from an EMBL/GenBank/DDBJ whole genome shotgun (WGS) entry which is preliminary data.</text>
</comment>
<dbReference type="InterPro" id="IPR003593">
    <property type="entry name" value="AAA+_ATPase"/>
</dbReference>
<dbReference type="InterPro" id="IPR027417">
    <property type="entry name" value="P-loop_NTPase"/>
</dbReference>
<dbReference type="AlphaFoldDB" id="A0A916ZAQ5"/>
<dbReference type="Gene3D" id="3.40.50.300">
    <property type="entry name" value="P-loop containing nucleotide triphosphate hydrolases"/>
    <property type="match status" value="1"/>
</dbReference>
<dbReference type="RefSeq" id="WP_188995787.1">
    <property type="nucleotide sequence ID" value="NZ_BMHP01000003.1"/>
</dbReference>
<organism evidence="4 5">
    <name type="scientific">Paenibacillus nasutitermitis</name>
    <dbReference type="NCBI Taxonomy" id="1652958"/>
    <lineage>
        <taxon>Bacteria</taxon>
        <taxon>Bacillati</taxon>
        <taxon>Bacillota</taxon>
        <taxon>Bacilli</taxon>
        <taxon>Bacillales</taxon>
        <taxon>Paenibacillaceae</taxon>
        <taxon>Paenibacillus</taxon>
    </lineage>
</organism>
<dbReference type="InterPro" id="IPR003439">
    <property type="entry name" value="ABC_transporter-like_ATP-bd"/>
</dbReference>
<dbReference type="PANTHER" id="PTHR42798">
    <property type="entry name" value="LIPOPROTEIN-RELEASING SYSTEM ATP-BINDING PROTEIN LOLD"/>
    <property type="match status" value="1"/>
</dbReference>
<dbReference type="InterPro" id="IPR017871">
    <property type="entry name" value="ABC_transporter-like_CS"/>
</dbReference>
<gene>
    <name evidence="4" type="ORF">GCM10010911_48600</name>
</gene>